<dbReference type="OrthoDB" id="10071681at2759"/>
<dbReference type="PANTHER" id="PTHR22980:SF5">
    <property type="entry name" value="CENP-T_HISTONE H4 HISTONE FOLD DOMAIN-CONTAINING PROTEIN"/>
    <property type="match status" value="1"/>
</dbReference>
<dbReference type="Gene3D" id="1.10.20.10">
    <property type="entry name" value="Histone, subunit A"/>
    <property type="match status" value="1"/>
</dbReference>
<evidence type="ECO:0000313" key="7">
    <source>
        <dbReference type="EMBL" id="CAG8951842.1"/>
    </source>
</evidence>
<dbReference type="GO" id="GO:0071821">
    <property type="term" value="C:FANCM-MHF complex"/>
    <property type="evidence" value="ECO:0007669"/>
    <property type="project" value="TreeGrafter"/>
</dbReference>
<feature type="compositionally biased region" description="Polar residues" evidence="5">
    <location>
        <begin position="10"/>
        <end position="20"/>
    </location>
</feature>
<feature type="region of interest" description="Disordered" evidence="5">
    <location>
        <begin position="334"/>
        <end position="355"/>
    </location>
</feature>
<keyword evidence="4" id="KW-0539">Nucleus</keyword>
<name>A0A9N9KTR0_9HELO</name>
<feature type="domain" description="CENP-T/Histone H4 histone fold" evidence="6">
    <location>
        <begin position="441"/>
        <end position="547"/>
    </location>
</feature>
<dbReference type="InterPro" id="IPR009072">
    <property type="entry name" value="Histone-fold"/>
</dbReference>
<evidence type="ECO:0000313" key="8">
    <source>
        <dbReference type="Proteomes" id="UP000696280"/>
    </source>
</evidence>
<keyword evidence="8" id="KW-1185">Reference proteome</keyword>
<evidence type="ECO:0000256" key="2">
    <source>
        <dbReference type="ARBA" id="ARBA00004286"/>
    </source>
</evidence>
<dbReference type="CDD" id="cd22920">
    <property type="entry name" value="HFD_CENP-T"/>
    <property type="match status" value="1"/>
</dbReference>
<gene>
    <name evidence="7" type="ORF">HYFRA_00005646</name>
</gene>
<feature type="region of interest" description="Disordered" evidence="5">
    <location>
        <begin position="1"/>
        <end position="297"/>
    </location>
</feature>
<comment type="caution">
    <text evidence="7">The sequence shown here is derived from an EMBL/GenBank/DDBJ whole genome shotgun (WGS) entry which is preliminary data.</text>
</comment>
<feature type="compositionally biased region" description="Basic and acidic residues" evidence="5">
    <location>
        <begin position="132"/>
        <end position="141"/>
    </location>
</feature>
<evidence type="ECO:0000256" key="5">
    <source>
        <dbReference type="SAM" id="MobiDB-lite"/>
    </source>
</evidence>
<dbReference type="GO" id="GO:0046982">
    <property type="term" value="F:protein heterodimerization activity"/>
    <property type="evidence" value="ECO:0007669"/>
    <property type="project" value="InterPro"/>
</dbReference>
<dbReference type="GO" id="GO:0000712">
    <property type="term" value="P:resolution of meiotic recombination intermediates"/>
    <property type="evidence" value="ECO:0007669"/>
    <property type="project" value="TreeGrafter"/>
</dbReference>
<feature type="compositionally biased region" description="Polar residues" evidence="5">
    <location>
        <begin position="37"/>
        <end position="46"/>
    </location>
</feature>
<feature type="region of interest" description="Disordered" evidence="5">
    <location>
        <begin position="545"/>
        <end position="565"/>
    </location>
</feature>
<dbReference type="FunFam" id="1.10.20.10:FF:000105">
    <property type="entry name" value="Inner kinetochore subunit cnp20"/>
    <property type="match status" value="1"/>
</dbReference>
<dbReference type="PANTHER" id="PTHR22980">
    <property type="entry name" value="CORTISTATIN"/>
    <property type="match status" value="1"/>
</dbReference>
<feature type="compositionally biased region" description="Acidic residues" evidence="5">
    <location>
        <begin position="195"/>
        <end position="206"/>
    </location>
</feature>
<dbReference type="GO" id="GO:0005694">
    <property type="term" value="C:chromosome"/>
    <property type="evidence" value="ECO:0007669"/>
    <property type="project" value="UniProtKB-SubCell"/>
</dbReference>
<dbReference type="EMBL" id="CAJVRL010000044">
    <property type="protein sequence ID" value="CAG8951842.1"/>
    <property type="molecule type" value="Genomic_DNA"/>
</dbReference>
<evidence type="ECO:0000259" key="6">
    <source>
        <dbReference type="Pfam" id="PF15511"/>
    </source>
</evidence>
<keyword evidence="3" id="KW-0158">Chromosome</keyword>
<evidence type="ECO:0000256" key="4">
    <source>
        <dbReference type="ARBA" id="ARBA00023242"/>
    </source>
</evidence>
<sequence length="565" mass="62278">MSAKDVSGPSAVNRTVNNLSFKPKITPRKSELEDASAETNETSYDTPRQVGNIPKPTTPRRAASAGPSPSHRSARRTPGAAQARTPGGVTKYGGSARKPIAVTPHGRAAQRELEARRAGLTPGKDRRKSGRQQRETPRDTLRALSRLLAPKTQPLVRTPPPAKPPRKSYALPEFDDDDDDGFELKRPRLSLPIGEETDDDDDEDESLLLPPRSAGLEDEDFTVQSVELGRRARSEQPLSRLSRGSFGNIRMSDRFGNSSPFGAERYGDDSSVLGPTGYDDEDMNDMAGPPDENTETLNLGLDRGMLSLQSENDDIRPSGFTGDDTENTFLFTVPPREASEEPVDEPSGFPDLPVSNEPEIVDEVEIQMNDERMDMNEPSIIEDQVNEVEEPDMNEPESPEAASSALEMNTSIQDTTLGDFDITNQVRSKVGPRKKVKISKHGIQYPSLPAGVVKKLATTFARMGGNSKAKINKETLDAIMQATDWFFEQASDDLGAYAQHAGRKTIDESDVVTLMARQRQTNANTTPFSLAQKYLPRELLQELRMVPPPKLKKTRKLPTIEEENE</sequence>
<evidence type="ECO:0000256" key="1">
    <source>
        <dbReference type="ARBA" id="ARBA00004123"/>
    </source>
</evidence>
<comment type="subcellular location">
    <subcellularLocation>
        <location evidence="2">Chromosome</location>
    </subcellularLocation>
    <subcellularLocation>
        <location evidence="1">Nucleus</location>
    </subcellularLocation>
</comment>
<dbReference type="AlphaFoldDB" id="A0A9N9KTR0"/>
<dbReference type="Pfam" id="PF15511">
    <property type="entry name" value="CENP-T_C"/>
    <property type="match status" value="1"/>
</dbReference>
<evidence type="ECO:0000256" key="3">
    <source>
        <dbReference type="ARBA" id="ARBA00022454"/>
    </source>
</evidence>
<protein>
    <recommendedName>
        <fullName evidence="6">CENP-T/Histone H4 histone fold domain-containing protein</fullName>
    </recommendedName>
</protein>
<dbReference type="Proteomes" id="UP000696280">
    <property type="component" value="Unassembled WGS sequence"/>
</dbReference>
<accession>A0A9N9KTR0</accession>
<reference evidence="7" key="1">
    <citation type="submission" date="2021-07" db="EMBL/GenBank/DDBJ databases">
        <authorList>
            <person name="Durling M."/>
        </authorList>
    </citation>
    <scope>NUCLEOTIDE SEQUENCE</scope>
</reference>
<dbReference type="SUPFAM" id="SSF47113">
    <property type="entry name" value="Histone-fold"/>
    <property type="match status" value="1"/>
</dbReference>
<dbReference type="InterPro" id="IPR035425">
    <property type="entry name" value="CENP-T/H4_C"/>
</dbReference>
<dbReference type="GO" id="GO:0003682">
    <property type="term" value="F:chromatin binding"/>
    <property type="evidence" value="ECO:0007669"/>
    <property type="project" value="TreeGrafter"/>
</dbReference>
<dbReference type="GO" id="GO:0031297">
    <property type="term" value="P:replication fork processing"/>
    <property type="evidence" value="ECO:0007669"/>
    <property type="project" value="TreeGrafter"/>
</dbReference>
<proteinExistence type="predicted"/>
<organism evidence="7 8">
    <name type="scientific">Hymenoscyphus fraxineus</name>
    <dbReference type="NCBI Taxonomy" id="746836"/>
    <lineage>
        <taxon>Eukaryota</taxon>
        <taxon>Fungi</taxon>
        <taxon>Dikarya</taxon>
        <taxon>Ascomycota</taxon>
        <taxon>Pezizomycotina</taxon>
        <taxon>Leotiomycetes</taxon>
        <taxon>Helotiales</taxon>
        <taxon>Helotiaceae</taxon>
        <taxon>Hymenoscyphus</taxon>
    </lineage>
</organism>